<dbReference type="PANTHER" id="PTHR42850:SF4">
    <property type="entry name" value="ZINC-DEPENDENT ENDOPOLYPHOSPHATASE"/>
    <property type="match status" value="1"/>
</dbReference>
<dbReference type="InterPro" id="IPR050126">
    <property type="entry name" value="Ap4A_hydrolase"/>
</dbReference>
<dbReference type="Pfam" id="PF00149">
    <property type="entry name" value="Metallophos"/>
    <property type="match status" value="1"/>
</dbReference>
<dbReference type="Proteomes" id="UP000603200">
    <property type="component" value="Unassembled WGS sequence"/>
</dbReference>
<keyword evidence="3" id="KW-1185">Reference proteome</keyword>
<comment type="caution">
    <text evidence="2">The sequence shown here is derived from an EMBL/GenBank/DDBJ whole genome shotgun (WGS) entry which is preliminary data.</text>
</comment>
<dbReference type="InterPro" id="IPR004843">
    <property type="entry name" value="Calcineurin-like_PHP"/>
</dbReference>
<name>A0ABQ3ZJ77_9ACTN</name>
<dbReference type="SUPFAM" id="SSF56300">
    <property type="entry name" value="Metallo-dependent phosphatases"/>
    <property type="match status" value="1"/>
</dbReference>
<proteinExistence type="predicted"/>
<protein>
    <recommendedName>
        <fullName evidence="1">Calcineurin-like phosphoesterase domain-containing protein</fullName>
    </recommendedName>
</protein>
<evidence type="ECO:0000313" key="3">
    <source>
        <dbReference type="Proteomes" id="UP000603200"/>
    </source>
</evidence>
<feature type="domain" description="Calcineurin-like phosphoesterase" evidence="1">
    <location>
        <begin position="3"/>
        <end position="154"/>
    </location>
</feature>
<gene>
    <name evidence="2" type="ORF">Ahu01nite_013790</name>
</gene>
<accession>A0ABQ3ZJ77</accession>
<organism evidence="2 3">
    <name type="scientific">Winogradskya humida</name>
    <dbReference type="NCBI Taxonomy" id="113566"/>
    <lineage>
        <taxon>Bacteria</taxon>
        <taxon>Bacillati</taxon>
        <taxon>Actinomycetota</taxon>
        <taxon>Actinomycetes</taxon>
        <taxon>Micromonosporales</taxon>
        <taxon>Micromonosporaceae</taxon>
        <taxon>Winogradskya</taxon>
    </lineage>
</organism>
<reference evidence="2 3" key="1">
    <citation type="submission" date="2021-01" db="EMBL/GenBank/DDBJ databases">
        <title>Whole genome shotgun sequence of Actinoplanes humidus NBRC 14915.</title>
        <authorList>
            <person name="Komaki H."/>
            <person name="Tamura T."/>
        </authorList>
    </citation>
    <scope>NUCLEOTIDE SEQUENCE [LARGE SCALE GENOMIC DNA]</scope>
    <source>
        <strain evidence="2 3">NBRC 14915</strain>
    </source>
</reference>
<dbReference type="Gene3D" id="3.60.21.10">
    <property type="match status" value="1"/>
</dbReference>
<evidence type="ECO:0000259" key="1">
    <source>
        <dbReference type="Pfam" id="PF00149"/>
    </source>
</evidence>
<dbReference type="RefSeq" id="WP_203835548.1">
    <property type="nucleotide sequence ID" value="NZ_BAAATV010000004.1"/>
</dbReference>
<evidence type="ECO:0000313" key="2">
    <source>
        <dbReference type="EMBL" id="GIE18277.1"/>
    </source>
</evidence>
<dbReference type="PANTHER" id="PTHR42850">
    <property type="entry name" value="METALLOPHOSPHOESTERASE"/>
    <property type="match status" value="1"/>
</dbReference>
<dbReference type="InterPro" id="IPR029052">
    <property type="entry name" value="Metallo-depent_PP-like"/>
</dbReference>
<dbReference type="EMBL" id="BOMN01000017">
    <property type="protein sequence ID" value="GIE18277.1"/>
    <property type="molecule type" value="Genomic_DNA"/>
</dbReference>
<sequence>MAKIVVIGDVGGCVRELVDALVAYEHDPDVVVVQVGDLVDRGPDSRGVLELVGARLGERPRRWIQLIGNHEWQYLDDAVFWPEPLGDGEVATLRTWWMREWVRVAAAVRTAEGEEFLLTHAGLTAASWRALDGPVTAATAADLLNTRPEELLRDYDGPLWAAAGSQLYPSWQEGGRPVPFGQIHGHSSVVDFNTRTWRCGERLRERTEVDWEARHTVTRIGGSRFVGVDPKHGTTGAPAWAPLVLEGATLL</sequence>